<dbReference type="EMBL" id="BRYA01000262">
    <property type="protein sequence ID" value="GMI45725.1"/>
    <property type="molecule type" value="Genomic_DNA"/>
</dbReference>
<dbReference type="Gene3D" id="1.25.40.10">
    <property type="entry name" value="Tetratricopeptide repeat domain"/>
    <property type="match status" value="1"/>
</dbReference>
<evidence type="ECO:0000256" key="5">
    <source>
        <dbReference type="SAM" id="MobiDB-lite"/>
    </source>
</evidence>
<dbReference type="OrthoDB" id="298012at2759"/>
<dbReference type="PROSITE" id="PS50005">
    <property type="entry name" value="TPR"/>
    <property type="match status" value="2"/>
</dbReference>
<dbReference type="SMART" id="SM00028">
    <property type="entry name" value="TPR"/>
    <property type="match status" value="3"/>
</dbReference>
<evidence type="ECO:0000256" key="4">
    <source>
        <dbReference type="PROSITE-ProRule" id="PRU00339"/>
    </source>
</evidence>
<feature type="repeat" description="TPR" evidence="4">
    <location>
        <begin position="96"/>
        <end position="129"/>
    </location>
</feature>
<keyword evidence="3 4" id="KW-0802">TPR repeat</keyword>
<evidence type="ECO:0000313" key="7">
    <source>
        <dbReference type="EMBL" id="GMI45725.1"/>
    </source>
</evidence>
<dbReference type="InterPro" id="IPR015310">
    <property type="entry name" value="AHSA1-like_N"/>
</dbReference>
<reference evidence="8" key="1">
    <citation type="journal article" date="2023" name="Commun. Biol.">
        <title>Genome analysis of Parmales, the sister group of diatoms, reveals the evolutionary specialization of diatoms from phago-mixotrophs to photoautotrophs.</title>
        <authorList>
            <person name="Ban H."/>
            <person name="Sato S."/>
            <person name="Yoshikawa S."/>
            <person name="Yamada K."/>
            <person name="Nakamura Y."/>
            <person name="Ichinomiya M."/>
            <person name="Sato N."/>
            <person name="Blanc-Mathieu R."/>
            <person name="Endo H."/>
            <person name="Kuwata A."/>
            <person name="Ogata H."/>
        </authorList>
    </citation>
    <scope>NUCLEOTIDE SEQUENCE [LARGE SCALE GENOMIC DNA]</scope>
</reference>
<dbReference type="InterPro" id="IPR011990">
    <property type="entry name" value="TPR-like_helical_dom_sf"/>
</dbReference>
<dbReference type="Pfam" id="PF09229">
    <property type="entry name" value="Aha1_N"/>
    <property type="match status" value="1"/>
</dbReference>
<evidence type="ECO:0000259" key="6">
    <source>
        <dbReference type="SMART" id="SM01000"/>
    </source>
</evidence>
<comment type="similarity">
    <text evidence="1">Belongs to the AHA1 family.</text>
</comment>
<dbReference type="GO" id="GO:0001671">
    <property type="term" value="F:ATPase activator activity"/>
    <property type="evidence" value="ECO:0007669"/>
    <property type="project" value="InterPro"/>
</dbReference>
<feature type="compositionally biased region" description="Low complexity" evidence="5">
    <location>
        <begin position="172"/>
        <end position="188"/>
    </location>
</feature>
<sequence>MFGGLPGGVHSDVLNVPIPETEEKKIRLVEEIKSRGRSSFSTGNFPEAEVLYGKGIEVMPDAILYANRALARLNLGKLAESVEDSEAAISLDPNYVKGYWRKGQGLVAMGDHKGALVVFEKGLKIEPANKALKKEVDKTRAKVEQQGLFDDGPPPISPATKAEKRAEKKVSSKSSSSSKSQAKASSAPPSTPTRDEEEDAAMLSKSDHVRGYKITKDGKKTSFFTHEQTEEEKALIGDIAPKRIDNAAAAATPAALKNEKGVSSWNSAGTWEEKDLSKWADESMRQKLDKIEYSGGGIKVNTTKVKLEEASASVATVRGKRRFLYEFVVVMSWEAEVEGTGGTGKGSLVFNDVAPDCDGEFEAEIKIEETDGEGTKNIRERVKGDRNSYREKVEEKMNEWAEEFVKMYS</sequence>
<dbReference type="GO" id="GO:0060090">
    <property type="term" value="F:molecular adaptor activity"/>
    <property type="evidence" value="ECO:0007669"/>
    <property type="project" value="TreeGrafter"/>
</dbReference>
<comment type="caution">
    <text evidence="7">The sequence shown here is derived from an EMBL/GenBank/DDBJ whole genome shotgun (WGS) entry which is preliminary data.</text>
</comment>
<dbReference type="InterPro" id="IPR047150">
    <property type="entry name" value="SGT"/>
</dbReference>
<dbReference type="InterPro" id="IPR036338">
    <property type="entry name" value="Aha1"/>
</dbReference>
<dbReference type="GO" id="GO:0051087">
    <property type="term" value="F:protein-folding chaperone binding"/>
    <property type="evidence" value="ECO:0007669"/>
    <property type="project" value="InterPro"/>
</dbReference>
<feature type="compositionally biased region" description="Basic and acidic residues" evidence="5">
    <location>
        <begin position="161"/>
        <end position="170"/>
    </location>
</feature>
<proteinExistence type="inferred from homology"/>
<name>A0A9W7GIF2_9STRA</name>
<dbReference type="SUPFAM" id="SSF48452">
    <property type="entry name" value="TPR-like"/>
    <property type="match status" value="1"/>
</dbReference>
<keyword evidence="2" id="KW-0677">Repeat</keyword>
<dbReference type="GO" id="GO:0016020">
    <property type="term" value="C:membrane"/>
    <property type="evidence" value="ECO:0007669"/>
    <property type="project" value="TreeGrafter"/>
</dbReference>
<evidence type="ECO:0000313" key="8">
    <source>
        <dbReference type="Proteomes" id="UP001165065"/>
    </source>
</evidence>
<dbReference type="Gene3D" id="3.15.10.20">
    <property type="entry name" value="Activator of Hsp90 ATPase Aha1, N-terminal domain"/>
    <property type="match status" value="1"/>
</dbReference>
<feature type="repeat" description="TPR" evidence="4">
    <location>
        <begin position="62"/>
        <end position="95"/>
    </location>
</feature>
<dbReference type="GO" id="GO:0006620">
    <property type="term" value="P:post-translational protein targeting to endoplasmic reticulum membrane"/>
    <property type="evidence" value="ECO:0007669"/>
    <property type="project" value="TreeGrafter"/>
</dbReference>
<accession>A0A9W7GIF2</accession>
<dbReference type="SMART" id="SM01000">
    <property type="entry name" value="Aha1_N"/>
    <property type="match status" value="1"/>
</dbReference>
<dbReference type="GO" id="GO:0072380">
    <property type="term" value="C:TRC complex"/>
    <property type="evidence" value="ECO:0007669"/>
    <property type="project" value="TreeGrafter"/>
</dbReference>
<dbReference type="InterPro" id="IPR019734">
    <property type="entry name" value="TPR_rpt"/>
</dbReference>
<keyword evidence="8" id="KW-1185">Reference proteome</keyword>
<feature type="domain" description="Activator of Hsp90 ATPase AHSA1-like N-terminal" evidence="6">
    <location>
        <begin position="273"/>
        <end position="409"/>
    </location>
</feature>
<organism evidence="7 8">
    <name type="scientific">Triparma columacea</name>
    <dbReference type="NCBI Taxonomy" id="722753"/>
    <lineage>
        <taxon>Eukaryota</taxon>
        <taxon>Sar</taxon>
        <taxon>Stramenopiles</taxon>
        <taxon>Ochrophyta</taxon>
        <taxon>Bolidophyceae</taxon>
        <taxon>Parmales</taxon>
        <taxon>Triparmaceae</taxon>
        <taxon>Triparma</taxon>
    </lineage>
</organism>
<dbReference type="Proteomes" id="UP001165065">
    <property type="component" value="Unassembled WGS sequence"/>
</dbReference>
<dbReference type="AlphaFoldDB" id="A0A9W7GIF2"/>
<evidence type="ECO:0000256" key="3">
    <source>
        <dbReference type="ARBA" id="ARBA00022803"/>
    </source>
</evidence>
<dbReference type="PANTHER" id="PTHR45831">
    <property type="entry name" value="LD24721P"/>
    <property type="match status" value="1"/>
</dbReference>
<dbReference type="Pfam" id="PF13181">
    <property type="entry name" value="TPR_8"/>
    <property type="match status" value="1"/>
</dbReference>
<protein>
    <recommendedName>
        <fullName evidence="6">Activator of Hsp90 ATPase AHSA1-like N-terminal domain-containing protein</fullName>
    </recommendedName>
</protein>
<dbReference type="SUPFAM" id="SSF103111">
    <property type="entry name" value="Activator of Hsp90 ATPase, Aha1"/>
    <property type="match status" value="1"/>
</dbReference>
<evidence type="ECO:0000256" key="2">
    <source>
        <dbReference type="ARBA" id="ARBA00022737"/>
    </source>
</evidence>
<evidence type="ECO:0000256" key="1">
    <source>
        <dbReference type="ARBA" id="ARBA00006817"/>
    </source>
</evidence>
<gene>
    <name evidence="7" type="ORF">TrCOL_g6909</name>
</gene>
<dbReference type="PANTHER" id="PTHR45831:SF2">
    <property type="entry name" value="LD24721P"/>
    <property type="match status" value="1"/>
</dbReference>
<feature type="region of interest" description="Disordered" evidence="5">
    <location>
        <begin position="144"/>
        <end position="206"/>
    </location>
</feature>